<dbReference type="AlphaFoldDB" id="A0A7V3RI91"/>
<dbReference type="Pfam" id="PF05958">
    <property type="entry name" value="tRNA_U5-meth_tr"/>
    <property type="match status" value="1"/>
</dbReference>
<dbReference type="Gene3D" id="3.40.50.150">
    <property type="entry name" value="Vaccinia Virus protein VP39"/>
    <property type="match status" value="1"/>
</dbReference>
<keyword evidence="2 4" id="KW-0808">Transferase</keyword>
<dbReference type="InterPro" id="IPR030391">
    <property type="entry name" value="MeTrfase_TrmA_CS"/>
</dbReference>
<dbReference type="NCBIfam" id="TIGR00479">
    <property type="entry name" value="rumA"/>
    <property type="match status" value="1"/>
</dbReference>
<dbReference type="GO" id="GO:0070475">
    <property type="term" value="P:rRNA base methylation"/>
    <property type="evidence" value="ECO:0007669"/>
    <property type="project" value="TreeGrafter"/>
</dbReference>
<keyword evidence="3 4" id="KW-0949">S-adenosyl-L-methionine</keyword>
<comment type="caution">
    <text evidence="7">The sequence shown here is derived from an EMBL/GenBank/DDBJ whole genome shotgun (WGS) entry which is preliminary data.</text>
</comment>
<keyword evidence="1 4" id="KW-0489">Methyltransferase</keyword>
<organism evidence="7">
    <name type="scientific">candidate division WOR-3 bacterium</name>
    <dbReference type="NCBI Taxonomy" id="2052148"/>
    <lineage>
        <taxon>Bacteria</taxon>
        <taxon>Bacteria division WOR-3</taxon>
    </lineage>
</organism>
<evidence type="ECO:0000256" key="3">
    <source>
        <dbReference type="ARBA" id="ARBA00022691"/>
    </source>
</evidence>
<dbReference type="CDD" id="cd02440">
    <property type="entry name" value="AdoMet_MTases"/>
    <property type="match status" value="1"/>
</dbReference>
<reference evidence="7" key="1">
    <citation type="journal article" date="2020" name="mSystems">
        <title>Genome- and Community-Level Interaction Insights into Carbon Utilization and Element Cycling Functions of Hydrothermarchaeota in Hydrothermal Sediment.</title>
        <authorList>
            <person name="Zhou Z."/>
            <person name="Liu Y."/>
            <person name="Xu W."/>
            <person name="Pan J."/>
            <person name="Luo Z.H."/>
            <person name="Li M."/>
        </authorList>
    </citation>
    <scope>NUCLEOTIDE SEQUENCE [LARGE SCALE GENOMIC DNA]</scope>
    <source>
        <strain evidence="7">SpSt-961</strain>
    </source>
</reference>
<dbReference type="InterPro" id="IPR030390">
    <property type="entry name" value="MeTrfase_TrmA_AS"/>
</dbReference>
<dbReference type="FunFam" id="2.40.50.140:FF:000097">
    <property type="entry name" value="23S rRNA (uracil(1939)-C(5))-methyltransferase RlmD"/>
    <property type="match status" value="1"/>
</dbReference>
<dbReference type="GO" id="GO:0070041">
    <property type="term" value="F:rRNA (uridine-C5-)-methyltransferase activity"/>
    <property type="evidence" value="ECO:0007669"/>
    <property type="project" value="TreeGrafter"/>
</dbReference>
<feature type="active site" evidence="5">
    <location>
        <position position="392"/>
    </location>
</feature>
<dbReference type="PROSITE" id="PS50926">
    <property type="entry name" value="TRAM"/>
    <property type="match status" value="1"/>
</dbReference>
<evidence type="ECO:0000256" key="2">
    <source>
        <dbReference type="ARBA" id="ARBA00022679"/>
    </source>
</evidence>
<dbReference type="InterPro" id="IPR029063">
    <property type="entry name" value="SAM-dependent_MTases_sf"/>
</dbReference>
<feature type="binding site" evidence="4">
    <location>
        <position position="321"/>
    </location>
    <ligand>
        <name>S-adenosyl-L-methionine</name>
        <dbReference type="ChEBI" id="CHEBI:59789"/>
    </ligand>
</feature>
<proteinExistence type="inferred from homology"/>
<dbReference type="Gene3D" id="2.40.50.1070">
    <property type="match status" value="1"/>
</dbReference>
<dbReference type="Pfam" id="PF01938">
    <property type="entry name" value="TRAM"/>
    <property type="match status" value="1"/>
</dbReference>
<dbReference type="EC" id="2.1.1.190" evidence="7"/>
<evidence type="ECO:0000256" key="1">
    <source>
        <dbReference type="ARBA" id="ARBA00022603"/>
    </source>
</evidence>
<dbReference type="SUPFAM" id="SSF53335">
    <property type="entry name" value="S-adenosyl-L-methionine-dependent methyltransferases"/>
    <property type="match status" value="1"/>
</dbReference>
<dbReference type="PANTHER" id="PTHR11061:SF30">
    <property type="entry name" value="TRNA (URACIL(54)-C(5))-METHYLTRANSFERASE"/>
    <property type="match status" value="1"/>
</dbReference>
<dbReference type="SUPFAM" id="SSF50249">
    <property type="entry name" value="Nucleic acid-binding proteins"/>
    <property type="match status" value="1"/>
</dbReference>
<feature type="binding site" evidence="4">
    <location>
        <position position="274"/>
    </location>
    <ligand>
        <name>S-adenosyl-L-methionine</name>
        <dbReference type="ChEBI" id="CHEBI:59789"/>
    </ligand>
</feature>
<dbReference type="PROSITE" id="PS01231">
    <property type="entry name" value="TRMA_2"/>
    <property type="match status" value="1"/>
</dbReference>
<dbReference type="Gene3D" id="2.40.50.140">
    <property type="entry name" value="Nucleic acid-binding proteins"/>
    <property type="match status" value="1"/>
</dbReference>
<dbReference type="InterPro" id="IPR012340">
    <property type="entry name" value="NA-bd_OB-fold"/>
</dbReference>
<dbReference type="EMBL" id="DTOZ01000173">
    <property type="protein sequence ID" value="HGE78738.1"/>
    <property type="molecule type" value="Genomic_DNA"/>
</dbReference>
<evidence type="ECO:0000256" key="5">
    <source>
        <dbReference type="PROSITE-ProRule" id="PRU10015"/>
    </source>
</evidence>
<gene>
    <name evidence="7" type="primary">rlmD</name>
    <name evidence="7" type="ORF">ENX68_07070</name>
</gene>
<comment type="similarity">
    <text evidence="4">Belongs to the class I-like SAM-binding methyltransferase superfamily. RNA M5U methyltransferase family.</text>
</comment>
<dbReference type="FunFam" id="2.40.50.1070:FF:000003">
    <property type="entry name" value="23S rRNA (Uracil-5-)-methyltransferase RumA"/>
    <property type="match status" value="1"/>
</dbReference>
<dbReference type="PANTHER" id="PTHR11061">
    <property type="entry name" value="RNA M5U METHYLTRANSFERASE"/>
    <property type="match status" value="1"/>
</dbReference>
<feature type="active site" description="Nucleophile" evidence="4">
    <location>
        <position position="392"/>
    </location>
</feature>
<evidence type="ECO:0000256" key="4">
    <source>
        <dbReference type="PROSITE-ProRule" id="PRU01024"/>
    </source>
</evidence>
<sequence>MEYIDLKIEKMNLGGQGIGYINNKVCFVDFVIPGEKVRVEIVTEKKDYDVGRCVEILESSPARIEPLCPVYKICGGCHFQHIEYKSQVQIKKDVLIDTLRHIGRINSSDVKIHYSEPWHYRNRAQLPVQKKDGIKIGYFKKGTHDVVEHDLCYINQREINDVIMILKSRIKDSDVRIYDEIKHRGNLRHIIIKRGVRTNQIFLTFVTKENFLPKRVYDGLDKEIPGLVGICLNINDKKTNRILGEKNILLVGTEVYEEIVDGKRFQIGPISFFQINIPVFENIIQKIKQEVQGSYLVDLYAGVGVISICVAQLFKNVVAIEENPLSVKEGIKNACLNDTENIEFIQGMVEKKFNKIKRCDTLILDPPRKGVGEELIKKITKIGAKKIIYLSCNPATLARDANLIIKDGYNIKGLYLFDMFPQTYHIESLMVFEK</sequence>
<feature type="binding site" evidence="4">
    <location>
        <position position="300"/>
    </location>
    <ligand>
        <name>S-adenosyl-L-methionine</name>
        <dbReference type="ChEBI" id="CHEBI:59789"/>
    </ligand>
</feature>
<dbReference type="PROSITE" id="PS51687">
    <property type="entry name" value="SAM_MT_RNA_M5U"/>
    <property type="match status" value="1"/>
</dbReference>
<evidence type="ECO:0000313" key="7">
    <source>
        <dbReference type="EMBL" id="HGE78738.1"/>
    </source>
</evidence>
<dbReference type="PROSITE" id="PS01230">
    <property type="entry name" value="TRMA_1"/>
    <property type="match status" value="1"/>
</dbReference>
<protein>
    <submittedName>
        <fullName evidence="7">23S rRNA (Uracil(1939)-C(5))-methyltransferase RlmD</fullName>
        <ecNumber evidence="7">2.1.1.190</ecNumber>
    </submittedName>
</protein>
<feature type="binding site" evidence="4">
    <location>
        <position position="365"/>
    </location>
    <ligand>
        <name>S-adenosyl-L-methionine</name>
        <dbReference type="ChEBI" id="CHEBI:59789"/>
    </ligand>
</feature>
<evidence type="ECO:0000259" key="6">
    <source>
        <dbReference type="PROSITE" id="PS50926"/>
    </source>
</evidence>
<dbReference type="InterPro" id="IPR002792">
    <property type="entry name" value="TRAM_dom"/>
</dbReference>
<accession>A0A7V3RI91</accession>
<feature type="domain" description="TRAM" evidence="6">
    <location>
        <begin position="1"/>
        <end position="55"/>
    </location>
</feature>
<dbReference type="InterPro" id="IPR010280">
    <property type="entry name" value="U5_MeTrfase_fam"/>
</dbReference>
<name>A0A7V3RI91_UNCW3</name>